<protein>
    <submittedName>
        <fullName evidence="1">DUF5005 domain-containing protein</fullName>
    </submittedName>
</protein>
<dbReference type="RefSeq" id="WP_290207190.1">
    <property type="nucleotide sequence ID" value="NZ_JASDDK010000004.1"/>
</dbReference>
<accession>A0ABT7ZX23</accession>
<proteinExistence type="predicted"/>
<evidence type="ECO:0000313" key="1">
    <source>
        <dbReference type="EMBL" id="MDN3493529.1"/>
    </source>
</evidence>
<name>A0ABT7ZX23_9FLAO</name>
<dbReference type="EMBL" id="JASDDK010000004">
    <property type="protein sequence ID" value="MDN3493529.1"/>
    <property type="molecule type" value="Genomic_DNA"/>
</dbReference>
<comment type="caution">
    <text evidence="1">The sequence shown here is derived from an EMBL/GenBank/DDBJ whole genome shotgun (WGS) entry which is preliminary data.</text>
</comment>
<evidence type="ECO:0000313" key="2">
    <source>
        <dbReference type="Proteomes" id="UP001231197"/>
    </source>
</evidence>
<keyword evidence="2" id="KW-1185">Reference proteome</keyword>
<reference evidence="1 2" key="1">
    <citation type="journal article" date="2023" name="Int. J. Syst. Evol. Microbiol.">
        <title>Winogradskyella bathintestinalis sp. nov., isolated from the intestine of the deep-sea loosejaw dragonfish, Malacosteus niger.</title>
        <authorList>
            <person name="Uniacke-Lowe S."/>
            <person name="Johnson C.N."/>
            <person name="Stanton C."/>
            <person name="Hill C."/>
            <person name="Ross P."/>
        </authorList>
    </citation>
    <scope>NUCLEOTIDE SEQUENCE [LARGE SCALE GENOMIC DNA]</scope>
    <source>
        <strain evidence="1 2">APC 3343</strain>
    </source>
</reference>
<sequence>MKYTFFILLFSLFTLLNCKNSSTLKNEKTENLSQCKDPQIESIPNKYFDSLFTRKSDGWTGGDATYSIALNDSTNLWIFGDTFLGKVHHDKSRDSTESMINNTLVIQKNNSFETLYGGTTENPESFLKPKENNWWYWPGHGQIYNNTLQLVMFALGKPDEDIGIGFEYKAIDLVTLSLPDLKVISTQRRLPFTGTNYGAFLLQENGYTYIYGARREVNAKYLHVARVKGTDISQPWEYLSKDDQWTNSYNNSKPLFESVAEQFSIFKRKDQYFLMTQNYNLDPELFLYSSPNLLGPFANQQTLYCTPETKGNIITYNAFVHEQFSTEDNLLISYNINSLKFEDVFSNADNYRPRFVNVTGWNTTK</sequence>
<dbReference type="Proteomes" id="UP001231197">
    <property type="component" value="Unassembled WGS sequence"/>
</dbReference>
<organism evidence="1 2">
    <name type="scientific">Winogradskyella bathintestinalis</name>
    <dbReference type="NCBI Taxonomy" id="3035208"/>
    <lineage>
        <taxon>Bacteria</taxon>
        <taxon>Pseudomonadati</taxon>
        <taxon>Bacteroidota</taxon>
        <taxon>Flavobacteriia</taxon>
        <taxon>Flavobacteriales</taxon>
        <taxon>Flavobacteriaceae</taxon>
        <taxon>Winogradskyella</taxon>
    </lineage>
</organism>
<gene>
    <name evidence="1" type="ORF">QMA06_12430</name>
</gene>